<keyword evidence="1" id="KW-0479">Metal-binding</keyword>
<feature type="domain" description="IBR" evidence="5">
    <location>
        <begin position="127"/>
        <end position="176"/>
    </location>
</feature>
<evidence type="ECO:0000313" key="7">
    <source>
        <dbReference type="Proteomes" id="UP001203852"/>
    </source>
</evidence>
<keyword evidence="7" id="KW-1185">Reference proteome</keyword>
<reference evidence="6" key="1">
    <citation type="journal article" date="2022" name="bioRxiv">
        <title>Deciphering the potential niche of two novel black yeast fungi from a biological soil crust based on their genomes, phenotypes, and melanin regulation.</title>
        <authorList>
            <consortium name="DOE Joint Genome Institute"/>
            <person name="Carr E.C."/>
            <person name="Barton Q."/>
            <person name="Grambo S."/>
            <person name="Sullivan M."/>
            <person name="Renfro C.M."/>
            <person name="Kuo A."/>
            <person name="Pangilinan J."/>
            <person name="Lipzen A."/>
            <person name="Keymanesh K."/>
            <person name="Savage E."/>
            <person name="Barry K."/>
            <person name="Grigoriev I.V."/>
            <person name="Riekhof W.R."/>
            <person name="Harris S.S."/>
        </authorList>
    </citation>
    <scope>NUCLEOTIDE SEQUENCE</scope>
    <source>
        <strain evidence="6">JF 03-4F</strain>
    </source>
</reference>
<name>A0AAN6DMI2_9EURO</name>
<dbReference type="InterPro" id="IPR002867">
    <property type="entry name" value="IBR_dom"/>
</dbReference>
<evidence type="ECO:0000256" key="3">
    <source>
        <dbReference type="ARBA" id="ARBA00022786"/>
    </source>
</evidence>
<evidence type="ECO:0000256" key="4">
    <source>
        <dbReference type="ARBA" id="ARBA00022833"/>
    </source>
</evidence>
<dbReference type="GO" id="GO:0008270">
    <property type="term" value="F:zinc ion binding"/>
    <property type="evidence" value="ECO:0007669"/>
    <property type="project" value="UniProtKB-KW"/>
</dbReference>
<dbReference type="AlphaFoldDB" id="A0AAN6DMI2"/>
<dbReference type="InterPro" id="IPR031127">
    <property type="entry name" value="E3_UB_ligase_RBR"/>
</dbReference>
<organism evidence="6 7">
    <name type="scientific">Exophiala viscosa</name>
    <dbReference type="NCBI Taxonomy" id="2486360"/>
    <lineage>
        <taxon>Eukaryota</taxon>
        <taxon>Fungi</taxon>
        <taxon>Dikarya</taxon>
        <taxon>Ascomycota</taxon>
        <taxon>Pezizomycotina</taxon>
        <taxon>Eurotiomycetes</taxon>
        <taxon>Chaetothyriomycetidae</taxon>
        <taxon>Chaetothyriales</taxon>
        <taxon>Herpotrichiellaceae</taxon>
        <taxon>Exophiala</taxon>
    </lineage>
</organism>
<accession>A0AAN6DMI2</accession>
<gene>
    <name evidence="6" type="ORF">EDD36DRAFT_112941</name>
</gene>
<dbReference type="Proteomes" id="UP001203852">
    <property type="component" value="Unassembled WGS sequence"/>
</dbReference>
<dbReference type="Gene3D" id="1.20.120.1750">
    <property type="match status" value="1"/>
</dbReference>
<comment type="caution">
    <text evidence="6">The sequence shown here is derived from an EMBL/GenBank/DDBJ whole genome shotgun (WGS) entry which is preliminary data.</text>
</comment>
<sequence>MPMSLLSKMSERPFRAGCAKKASFPPKCCGRPLHIYIWSNLLDREVVERYEAIEEESNADRPLYCADQRCSAFIPENNQISDELRYCGDCAKLTCLSCRNEFSRHSLGEDRDRLICPVDDADLKALKDLGHQNKWKQCPKCLNLVERVDGCNDMECVCGADFCYSCGSHFDENDRCQCRFEAL</sequence>
<dbReference type="PANTHER" id="PTHR11685">
    <property type="entry name" value="RBR FAMILY RING FINGER AND IBR DOMAIN-CONTAINING"/>
    <property type="match status" value="1"/>
</dbReference>
<proteinExistence type="predicted"/>
<keyword evidence="3" id="KW-0833">Ubl conjugation pathway</keyword>
<dbReference type="SUPFAM" id="SSF57850">
    <property type="entry name" value="RING/U-box"/>
    <property type="match status" value="1"/>
</dbReference>
<keyword evidence="2" id="KW-0863">Zinc-finger</keyword>
<dbReference type="GO" id="GO:0016567">
    <property type="term" value="P:protein ubiquitination"/>
    <property type="evidence" value="ECO:0007669"/>
    <property type="project" value="InterPro"/>
</dbReference>
<dbReference type="Pfam" id="PF01485">
    <property type="entry name" value="IBR"/>
    <property type="match status" value="1"/>
</dbReference>
<keyword evidence="4" id="KW-0862">Zinc</keyword>
<dbReference type="EMBL" id="MU404365">
    <property type="protein sequence ID" value="KAI1607954.1"/>
    <property type="molecule type" value="Genomic_DNA"/>
</dbReference>
<evidence type="ECO:0000256" key="2">
    <source>
        <dbReference type="ARBA" id="ARBA00022771"/>
    </source>
</evidence>
<evidence type="ECO:0000256" key="1">
    <source>
        <dbReference type="ARBA" id="ARBA00022723"/>
    </source>
</evidence>
<dbReference type="GO" id="GO:0004842">
    <property type="term" value="F:ubiquitin-protein transferase activity"/>
    <property type="evidence" value="ECO:0007669"/>
    <property type="project" value="InterPro"/>
</dbReference>
<protein>
    <recommendedName>
        <fullName evidence="5">IBR domain-containing protein</fullName>
    </recommendedName>
</protein>
<evidence type="ECO:0000313" key="6">
    <source>
        <dbReference type="EMBL" id="KAI1607954.1"/>
    </source>
</evidence>
<evidence type="ECO:0000259" key="5">
    <source>
        <dbReference type="Pfam" id="PF01485"/>
    </source>
</evidence>
<dbReference type="CDD" id="cd22584">
    <property type="entry name" value="Rcat_RBR_unk"/>
    <property type="match status" value="1"/>
</dbReference>